<dbReference type="InterPro" id="IPR003356">
    <property type="entry name" value="DNA_methylase_A-5"/>
</dbReference>
<feature type="non-terminal residue" evidence="9">
    <location>
        <position position="532"/>
    </location>
</feature>
<evidence type="ECO:0000256" key="4">
    <source>
        <dbReference type="ARBA" id="ARBA00022691"/>
    </source>
</evidence>
<dbReference type="EC" id="2.1.1.72" evidence="1"/>
<organism evidence="9">
    <name type="scientific">marine sediment metagenome</name>
    <dbReference type="NCBI Taxonomy" id="412755"/>
    <lineage>
        <taxon>unclassified sequences</taxon>
        <taxon>metagenomes</taxon>
        <taxon>ecological metagenomes</taxon>
    </lineage>
</organism>
<name>A0A0F9J6Y6_9ZZZZ</name>
<protein>
    <recommendedName>
        <fullName evidence="1">site-specific DNA-methyltransferase (adenine-specific)</fullName>
        <ecNumber evidence="1">2.1.1.72</ecNumber>
    </recommendedName>
</protein>
<keyword evidence="3" id="KW-0808">Transferase</keyword>
<keyword evidence="2" id="KW-0489">Methyltransferase</keyword>
<dbReference type="InterPro" id="IPR038333">
    <property type="entry name" value="T1MK-like_N_sf"/>
</dbReference>
<reference evidence="9" key="1">
    <citation type="journal article" date="2015" name="Nature">
        <title>Complex archaea that bridge the gap between prokaryotes and eukaryotes.</title>
        <authorList>
            <person name="Spang A."/>
            <person name="Saw J.H."/>
            <person name="Jorgensen S.L."/>
            <person name="Zaremba-Niedzwiedzka K."/>
            <person name="Martijn J."/>
            <person name="Lind A.E."/>
            <person name="van Eijk R."/>
            <person name="Schleper C."/>
            <person name="Guy L."/>
            <person name="Ettema T.J."/>
        </authorList>
    </citation>
    <scope>NUCLEOTIDE SEQUENCE</scope>
</reference>
<proteinExistence type="predicted"/>
<dbReference type="AlphaFoldDB" id="A0A0F9J6Y6"/>
<keyword evidence="4" id="KW-0949">S-adenosyl-L-methionine</keyword>
<evidence type="ECO:0000256" key="5">
    <source>
        <dbReference type="ARBA" id="ARBA00022747"/>
    </source>
</evidence>
<dbReference type="GO" id="GO:0009007">
    <property type="term" value="F:site-specific DNA-methyltransferase (adenine-specific) activity"/>
    <property type="evidence" value="ECO:0007669"/>
    <property type="project" value="UniProtKB-EC"/>
</dbReference>
<dbReference type="GO" id="GO:0009307">
    <property type="term" value="P:DNA restriction-modification system"/>
    <property type="evidence" value="ECO:0007669"/>
    <property type="project" value="UniProtKB-KW"/>
</dbReference>
<accession>A0A0F9J6Y6</accession>
<comment type="catalytic activity">
    <reaction evidence="6">
        <text>a 2'-deoxyadenosine in DNA + S-adenosyl-L-methionine = an N(6)-methyl-2'-deoxyadenosine in DNA + S-adenosyl-L-homocysteine + H(+)</text>
        <dbReference type="Rhea" id="RHEA:15197"/>
        <dbReference type="Rhea" id="RHEA-COMP:12418"/>
        <dbReference type="Rhea" id="RHEA-COMP:12419"/>
        <dbReference type="ChEBI" id="CHEBI:15378"/>
        <dbReference type="ChEBI" id="CHEBI:57856"/>
        <dbReference type="ChEBI" id="CHEBI:59789"/>
        <dbReference type="ChEBI" id="CHEBI:90615"/>
        <dbReference type="ChEBI" id="CHEBI:90616"/>
        <dbReference type="EC" id="2.1.1.72"/>
    </reaction>
</comment>
<dbReference type="GO" id="GO:0032259">
    <property type="term" value="P:methylation"/>
    <property type="evidence" value="ECO:0007669"/>
    <property type="project" value="UniProtKB-KW"/>
</dbReference>
<dbReference type="Gene3D" id="1.20.1260.30">
    <property type="match status" value="1"/>
</dbReference>
<dbReference type="PANTHER" id="PTHR42933:SF3">
    <property type="entry name" value="TYPE I RESTRICTION ENZYME MJAVIII METHYLASE SUBUNIT"/>
    <property type="match status" value="1"/>
</dbReference>
<dbReference type="Gene3D" id="3.40.50.150">
    <property type="entry name" value="Vaccinia Virus protein VP39"/>
    <property type="match status" value="1"/>
</dbReference>
<dbReference type="GO" id="GO:0008170">
    <property type="term" value="F:N-methyltransferase activity"/>
    <property type="evidence" value="ECO:0007669"/>
    <property type="project" value="InterPro"/>
</dbReference>
<dbReference type="PRINTS" id="PR00507">
    <property type="entry name" value="N12N6MTFRASE"/>
</dbReference>
<evidence type="ECO:0000259" key="8">
    <source>
        <dbReference type="Pfam" id="PF02384"/>
    </source>
</evidence>
<dbReference type="PANTHER" id="PTHR42933">
    <property type="entry name" value="SLR6095 PROTEIN"/>
    <property type="match status" value="1"/>
</dbReference>
<dbReference type="EMBL" id="LAZR01018799">
    <property type="protein sequence ID" value="KKL94937.1"/>
    <property type="molecule type" value="Genomic_DNA"/>
</dbReference>
<evidence type="ECO:0000256" key="7">
    <source>
        <dbReference type="SAM" id="MobiDB-lite"/>
    </source>
</evidence>
<evidence type="ECO:0000256" key="1">
    <source>
        <dbReference type="ARBA" id="ARBA00011900"/>
    </source>
</evidence>
<dbReference type="InterPro" id="IPR029063">
    <property type="entry name" value="SAM-dependent_MTases_sf"/>
</dbReference>
<feature type="domain" description="DNA methylase adenine-specific" evidence="8">
    <location>
        <begin position="133"/>
        <end position="421"/>
    </location>
</feature>
<comment type="caution">
    <text evidence="9">The sequence shown here is derived from an EMBL/GenBank/DDBJ whole genome shotgun (WGS) entry which is preliminary data.</text>
</comment>
<evidence type="ECO:0000256" key="6">
    <source>
        <dbReference type="ARBA" id="ARBA00047942"/>
    </source>
</evidence>
<gene>
    <name evidence="9" type="ORF">LCGC14_1859690</name>
</gene>
<evidence type="ECO:0000313" key="9">
    <source>
        <dbReference type="EMBL" id="KKL94937.1"/>
    </source>
</evidence>
<evidence type="ECO:0000256" key="3">
    <source>
        <dbReference type="ARBA" id="ARBA00022679"/>
    </source>
</evidence>
<dbReference type="Pfam" id="PF02384">
    <property type="entry name" value="N6_Mtase"/>
    <property type="match status" value="1"/>
</dbReference>
<evidence type="ECO:0000256" key="2">
    <source>
        <dbReference type="ARBA" id="ARBA00022603"/>
    </source>
</evidence>
<feature type="compositionally biased region" description="Polar residues" evidence="7">
    <location>
        <begin position="202"/>
        <end position="211"/>
    </location>
</feature>
<sequence>MLDTETKRRIDTCRDILVGKVPDPKSQVEQITVALIYKFMDDMDLEAEELGGERRFFTKDYERYRWAKLVAPGVSGQDMLNTYSEALTKMVENDGLPKLFRDIFRNAYLPYRDPETLRSFLREINSFTYDHSEKLGDAFEYLLSVLGSQGDAGQFRTPRHIIDFMVEIIDPKKTETIMDPACGTAGFLISAYKHILKQNSTTAPSDSSVSESGDAVEQALESPLRYPGDKLSQEDRLRLANNIYGYDISPDMVRLSLVNLYLHGFADPKIEEYDTLTSEAKWQEMADVILANPPFMSPKGGIKPHTRFQVQSKRSEVLFVDYMAEHLTPQGRAAIVVPEGIIFQSQSAYVALRKMLVENHLAAVISLPAGVFNPYSGVKTSILILDRAVAKASKHVAFFKIENDGFALGAQRKAVKGSQLAQVKAELGIWLQAARAGGGEGLESDLGFCVPRVDLLADGSVGLSAERYVTRDGTRSGFPMVSLGDESIFKVESGGTPKSDTPEFWGGRHPVGNTCRSTCNELHHRNYGHGAH</sequence>
<dbReference type="GO" id="GO:0003677">
    <property type="term" value="F:DNA binding"/>
    <property type="evidence" value="ECO:0007669"/>
    <property type="project" value="InterPro"/>
</dbReference>
<dbReference type="InterPro" id="IPR051537">
    <property type="entry name" value="DNA_Adenine_Mtase"/>
</dbReference>
<keyword evidence="5" id="KW-0680">Restriction system</keyword>
<feature type="region of interest" description="Disordered" evidence="7">
    <location>
        <begin position="202"/>
        <end position="228"/>
    </location>
</feature>
<dbReference type="SUPFAM" id="SSF53335">
    <property type="entry name" value="S-adenosyl-L-methionine-dependent methyltransferases"/>
    <property type="match status" value="1"/>
</dbReference>